<dbReference type="Pfam" id="PF00258">
    <property type="entry name" value="Flavodoxin_1"/>
    <property type="match status" value="1"/>
</dbReference>
<dbReference type="GO" id="GO:0050660">
    <property type="term" value="F:flavin adenine dinucleotide binding"/>
    <property type="evidence" value="ECO:0007669"/>
    <property type="project" value="TreeGrafter"/>
</dbReference>
<evidence type="ECO:0000313" key="4">
    <source>
        <dbReference type="EMBL" id="QDV41778.1"/>
    </source>
</evidence>
<gene>
    <name evidence="4" type="primary">cysJ_1</name>
    <name evidence="4" type="ORF">Enr13x_16210</name>
</gene>
<dbReference type="SUPFAM" id="SSF52218">
    <property type="entry name" value="Flavoproteins"/>
    <property type="match status" value="1"/>
</dbReference>
<dbReference type="OrthoDB" id="9816402at2"/>
<dbReference type="InterPro" id="IPR001094">
    <property type="entry name" value="Flavdoxin-like"/>
</dbReference>
<keyword evidence="1" id="KW-0285">Flavoprotein</keyword>
<reference evidence="4 5" key="1">
    <citation type="submission" date="2019-03" db="EMBL/GenBank/DDBJ databases">
        <title>Deep-cultivation of Planctomycetes and their phenomic and genomic characterization uncovers novel biology.</title>
        <authorList>
            <person name="Wiegand S."/>
            <person name="Jogler M."/>
            <person name="Boedeker C."/>
            <person name="Pinto D."/>
            <person name="Vollmers J."/>
            <person name="Rivas-Marin E."/>
            <person name="Kohn T."/>
            <person name="Peeters S.H."/>
            <person name="Heuer A."/>
            <person name="Rast P."/>
            <person name="Oberbeckmann S."/>
            <person name="Bunk B."/>
            <person name="Jeske O."/>
            <person name="Meyerdierks A."/>
            <person name="Storesund J.E."/>
            <person name="Kallscheuer N."/>
            <person name="Luecker S."/>
            <person name="Lage O.M."/>
            <person name="Pohl T."/>
            <person name="Merkel B.J."/>
            <person name="Hornburger P."/>
            <person name="Mueller R.-W."/>
            <person name="Bruemmer F."/>
            <person name="Labrenz M."/>
            <person name="Spormann A.M."/>
            <person name="Op den Camp H."/>
            <person name="Overmann J."/>
            <person name="Amann R."/>
            <person name="Jetten M.S.M."/>
            <person name="Mascher T."/>
            <person name="Medema M.H."/>
            <person name="Devos D.P."/>
            <person name="Kaster A.-K."/>
            <person name="Ovreas L."/>
            <person name="Rohde M."/>
            <person name="Galperin M.Y."/>
            <person name="Jogler C."/>
        </authorList>
    </citation>
    <scope>NUCLEOTIDE SEQUENCE [LARGE SCALE GENOMIC DNA]</scope>
    <source>
        <strain evidence="4 5">Enr13</strain>
    </source>
</reference>
<feature type="transmembrane region" description="Helical" evidence="2">
    <location>
        <begin position="47"/>
        <end position="66"/>
    </location>
</feature>
<dbReference type="Proteomes" id="UP000319004">
    <property type="component" value="Chromosome"/>
</dbReference>
<dbReference type="GO" id="GO:0005829">
    <property type="term" value="C:cytosol"/>
    <property type="evidence" value="ECO:0007669"/>
    <property type="project" value="TreeGrafter"/>
</dbReference>
<dbReference type="EMBL" id="CP037423">
    <property type="protein sequence ID" value="QDV41778.1"/>
    <property type="molecule type" value="Genomic_DNA"/>
</dbReference>
<dbReference type="InterPro" id="IPR029039">
    <property type="entry name" value="Flavoprotein-like_sf"/>
</dbReference>
<keyword evidence="2" id="KW-1133">Transmembrane helix</keyword>
<keyword evidence="2" id="KW-0472">Membrane</keyword>
<dbReference type="RefSeq" id="WP_145385456.1">
    <property type="nucleotide sequence ID" value="NZ_CP037423.1"/>
</dbReference>
<evidence type="ECO:0000256" key="1">
    <source>
        <dbReference type="ARBA" id="ARBA00022630"/>
    </source>
</evidence>
<dbReference type="GO" id="GO:0010181">
    <property type="term" value="F:FMN binding"/>
    <property type="evidence" value="ECO:0007669"/>
    <property type="project" value="InterPro"/>
</dbReference>
<dbReference type="AlphaFoldDB" id="A0A518HLT9"/>
<dbReference type="Gene3D" id="3.40.50.360">
    <property type="match status" value="1"/>
</dbReference>
<keyword evidence="4" id="KW-0560">Oxidoreductase</keyword>
<evidence type="ECO:0000256" key="2">
    <source>
        <dbReference type="SAM" id="Phobius"/>
    </source>
</evidence>
<dbReference type="PANTHER" id="PTHR19384">
    <property type="entry name" value="NITRIC OXIDE SYNTHASE-RELATED"/>
    <property type="match status" value="1"/>
</dbReference>
<keyword evidence="2" id="KW-0812">Transmembrane</keyword>
<dbReference type="PRINTS" id="PR00369">
    <property type="entry name" value="FLAVODOXIN"/>
</dbReference>
<name>A0A518HLT9_9BACT</name>
<accession>A0A518HLT9</accession>
<dbReference type="InterPro" id="IPR008254">
    <property type="entry name" value="Flavodoxin/NO_synth"/>
</dbReference>
<protein>
    <submittedName>
        <fullName evidence="4">Sulfite reductase [NADPH] flavoprotein alpha-component</fullName>
        <ecNumber evidence="4">1.8.1.2</ecNumber>
    </submittedName>
</protein>
<sequence>MTDHEKHSRFSPRLANAFVLTALAIVSALLLRWTAGPWWIATPRPGRWWAAALVLMSYVGLCRWSFQHGRPKQRSLPDAPQSEASILVIYASQTGVAEELAGQTSELLRRSGRSVDVACIDSLDGKRLQQSRCALFIASTAGEGDPPDHAIEFAETVMNDRVDLATLKYAVLALGDSSYDEYCAFGRRLDRWLEANAAASLFDRIDVDDADPIALDRWQSQILSIDAPTWGKLPTCH</sequence>
<evidence type="ECO:0000259" key="3">
    <source>
        <dbReference type="PROSITE" id="PS50902"/>
    </source>
</evidence>
<feature type="domain" description="Flavodoxin-like" evidence="3">
    <location>
        <begin position="86"/>
        <end position="223"/>
    </location>
</feature>
<dbReference type="EC" id="1.8.1.2" evidence="4"/>
<feature type="transmembrane region" description="Helical" evidence="2">
    <location>
        <begin position="14"/>
        <end position="35"/>
    </location>
</feature>
<dbReference type="GO" id="GO:0004783">
    <property type="term" value="F:sulfite reductase (NADPH) activity"/>
    <property type="evidence" value="ECO:0007669"/>
    <property type="project" value="UniProtKB-EC"/>
</dbReference>
<dbReference type="PROSITE" id="PS50902">
    <property type="entry name" value="FLAVODOXIN_LIKE"/>
    <property type="match status" value="1"/>
</dbReference>
<keyword evidence="5" id="KW-1185">Reference proteome</keyword>
<evidence type="ECO:0000313" key="5">
    <source>
        <dbReference type="Proteomes" id="UP000319004"/>
    </source>
</evidence>
<organism evidence="4 5">
    <name type="scientific">Stieleria neptunia</name>
    <dbReference type="NCBI Taxonomy" id="2527979"/>
    <lineage>
        <taxon>Bacteria</taxon>
        <taxon>Pseudomonadati</taxon>
        <taxon>Planctomycetota</taxon>
        <taxon>Planctomycetia</taxon>
        <taxon>Pirellulales</taxon>
        <taxon>Pirellulaceae</taxon>
        <taxon>Stieleria</taxon>
    </lineage>
</organism>
<dbReference type="PANTHER" id="PTHR19384:SF17">
    <property type="entry name" value="NADPH--CYTOCHROME P450 REDUCTASE"/>
    <property type="match status" value="1"/>
</dbReference>
<proteinExistence type="predicted"/>
<dbReference type="KEGG" id="snep:Enr13x_16210"/>